<organism evidence="1 2">
    <name type="scientific">Labeo rohita</name>
    <name type="common">Indian major carp</name>
    <name type="synonym">Cyprinus rohita</name>
    <dbReference type="NCBI Taxonomy" id="84645"/>
    <lineage>
        <taxon>Eukaryota</taxon>
        <taxon>Metazoa</taxon>
        <taxon>Chordata</taxon>
        <taxon>Craniata</taxon>
        <taxon>Vertebrata</taxon>
        <taxon>Euteleostomi</taxon>
        <taxon>Actinopterygii</taxon>
        <taxon>Neopterygii</taxon>
        <taxon>Teleostei</taxon>
        <taxon>Ostariophysi</taxon>
        <taxon>Cypriniformes</taxon>
        <taxon>Cyprinidae</taxon>
        <taxon>Labeoninae</taxon>
        <taxon>Labeonini</taxon>
        <taxon>Labeo</taxon>
    </lineage>
</organism>
<dbReference type="Proteomes" id="UP000830375">
    <property type="component" value="Unassembled WGS sequence"/>
</dbReference>
<dbReference type="EMBL" id="JACTAM010000001">
    <property type="protein sequence ID" value="KAI2668314.1"/>
    <property type="molecule type" value="Genomic_DNA"/>
</dbReference>
<proteinExistence type="predicted"/>
<gene>
    <name evidence="1" type="ORF">H4Q32_005007</name>
</gene>
<name>A0ABQ8MZQ7_LABRO</name>
<reference evidence="1 2" key="1">
    <citation type="submission" date="2022-01" db="EMBL/GenBank/DDBJ databases">
        <title>A high-quality chromosome-level genome assembly of rohu carp, Labeo rohita.</title>
        <authorList>
            <person name="Arick M.A. II"/>
            <person name="Hsu C.-Y."/>
            <person name="Magbanua Z."/>
            <person name="Pechanova O."/>
            <person name="Grover C."/>
            <person name="Miller E."/>
            <person name="Thrash A."/>
            <person name="Ezzel L."/>
            <person name="Alam S."/>
            <person name="Benzie J."/>
            <person name="Hamilton M."/>
            <person name="Karsi A."/>
            <person name="Lawrence M.L."/>
            <person name="Peterson D.G."/>
        </authorList>
    </citation>
    <scope>NUCLEOTIDE SEQUENCE [LARGE SCALE GENOMIC DNA]</scope>
    <source>
        <strain evidence="2">BAU-BD-2019</strain>
        <tissue evidence="1">Blood</tissue>
    </source>
</reference>
<accession>A0ABQ8MZQ7</accession>
<keyword evidence="2" id="KW-1185">Reference proteome</keyword>
<evidence type="ECO:0000313" key="1">
    <source>
        <dbReference type="EMBL" id="KAI2668314.1"/>
    </source>
</evidence>
<comment type="caution">
    <text evidence="1">The sequence shown here is derived from an EMBL/GenBank/DDBJ whole genome shotgun (WGS) entry which is preliminary data.</text>
</comment>
<protein>
    <submittedName>
        <fullName evidence="1">Vanillyl-alcohol oxidase</fullName>
    </submittedName>
</protein>
<sequence length="131" mass="15090">MKDRLEQLKAVRDFFFLILKSYEFIIKQTVVWGLICYCLTSTWEVLDSVLTNWGRHCTHLRVIDLSTNVSNSFRSLFLRFNKQAKRIKNFLTAIKHVETRLALLRCESSTGSARTSTPSVSSCLVIRARSG</sequence>
<evidence type="ECO:0000313" key="2">
    <source>
        <dbReference type="Proteomes" id="UP000830375"/>
    </source>
</evidence>